<reference evidence="1 2" key="1">
    <citation type="submission" date="2018-06" db="EMBL/GenBank/DDBJ databases">
        <title>Comparative genomics of Bradyrhizobium nodulating Arachidis hypogaea.</title>
        <authorList>
            <person name="Li Y."/>
        </authorList>
    </citation>
    <scope>NUCLEOTIDE SEQUENCE [LARGE SCALE GENOMIC DNA]</scope>
    <source>
        <strain evidence="1 2">CCBAU 051107</strain>
    </source>
</reference>
<dbReference type="KEGG" id="barh:WN72_13190"/>
<dbReference type="RefSeq" id="WP_092217936.1">
    <property type="nucleotide sequence ID" value="NZ_CP030050.1"/>
</dbReference>
<accession>A0AAE7TFU7</accession>
<evidence type="ECO:0000313" key="2">
    <source>
        <dbReference type="Proteomes" id="UP000594015"/>
    </source>
</evidence>
<sequence length="110" mass="12441">MLIAYENHPLDRVKLSAFYIFCRIVGHRKQRASVRNIGVLHEGTVASEMMRVVRCYGEQEGIVRRLSWRALVALSGPALPAEVRHSLDQRILAGERISLSRIAEAHRGHS</sequence>
<dbReference type="AlphaFoldDB" id="A0AAE7TFU7"/>
<protein>
    <submittedName>
        <fullName evidence="1">Uncharacterized protein</fullName>
    </submittedName>
</protein>
<organism evidence="1 2">
    <name type="scientific">Bradyrhizobium arachidis</name>
    <dbReference type="NCBI Taxonomy" id="858423"/>
    <lineage>
        <taxon>Bacteria</taxon>
        <taxon>Pseudomonadati</taxon>
        <taxon>Pseudomonadota</taxon>
        <taxon>Alphaproteobacteria</taxon>
        <taxon>Hyphomicrobiales</taxon>
        <taxon>Nitrobacteraceae</taxon>
        <taxon>Bradyrhizobium</taxon>
    </lineage>
</organism>
<dbReference type="Proteomes" id="UP000594015">
    <property type="component" value="Chromosome"/>
</dbReference>
<gene>
    <name evidence="1" type="ORF">WN72_13190</name>
</gene>
<proteinExistence type="predicted"/>
<evidence type="ECO:0000313" key="1">
    <source>
        <dbReference type="EMBL" id="QOZ67163.1"/>
    </source>
</evidence>
<name>A0AAE7TFU7_9BRAD</name>
<dbReference type="EMBL" id="CP030050">
    <property type="protein sequence ID" value="QOZ67163.1"/>
    <property type="molecule type" value="Genomic_DNA"/>
</dbReference>